<dbReference type="AlphaFoldDB" id="A0A674BZ31"/>
<sequence length="689" mass="75148">MKRLEGRLRFEMLAINCALIVAFMHSGTASRCVDHACSPPMGNLASGRTLTTLSGCCGNGSHHSPCPTPLHTCPDHLHPPAHMVDDPFLHPDTWWASGVGTDQAEEVRLDLETRFCLTHVVLLFHSPRPAAMAMERSQDFGRTWETLKLFAQNCSLVFGLPDDTSQQGSRCTSRYSSAKPCSRGEVRGQSVSCTLWGKTKAEFQKHSKHTVYSRPLCFSQVIFRTLGPGGLVDPYSPEGLSQLTLTNLRLRLLKAQTCPLSVAPSTTSSSIRLFKPPADLNLPLLPSPQPSSEAPASAPFAIYTLLARGTCLCHGHAEHCLPHRGRQDTLKDLVAGRCVCTHHTAGEHCERCGPLYNDQTWKPANGSSGEPHPCHKCECHSHAESCHFSKRVWLSLGGTSGGVCDDCQHNTAGRRCQRCRHGYHRQPAMPLNSPHVCTRCWCDPLGSLPASSGEEGRWCHPRSGQCHCRPGVGGTGCNHCLPGYWGFGGEGCKPCACPQNCDPHTGLCLDSYANNQVLNIPMGGKILAMDHALTNEGEPVWSKQLAVSALHYTGKCSCKERKLRSVSDLCKTKYAYVIKASVLSAHDKGSYAEVQVKVHKVLRSGQVPLSQGTHSVYPLSWTSRGCTCPILNPGVEYLLAGPEEVETERLLVTMQSVVVPWTPQLGTHISEGLRQGCPEHPLQTHNRAI</sequence>
<evidence type="ECO:0000256" key="7">
    <source>
        <dbReference type="PROSITE-ProRule" id="PRU00460"/>
    </source>
</evidence>
<dbReference type="Pfam" id="PF00053">
    <property type="entry name" value="EGF_laminin"/>
    <property type="match status" value="3"/>
</dbReference>
<dbReference type="PROSITE" id="PS50189">
    <property type="entry name" value="NTR"/>
    <property type="match status" value="1"/>
</dbReference>
<dbReference type="InterPro" id="IPR050440">
    <property type="entry name" value="Laminin/Netrin_ECM"/>
</dbReference>
<name>A0A674BZ31_SALTR</name>
<feature type="domain" description="Laminin EGF-like" evidence="9">
    <location>
        <begin position="377"/>
        <end position="439"/>
    </location>
</feature>
<keyword evidence="5" id="KW-0325">Glycoprotein</keyword>
<dbReference type="GO" id="GO:0070831">
    <property type="term" value="P:basement membrane assembly"/>
    <property type="evidence" value="ECO:0007669"/>
    <property type="project" value="TreeGrafter"/>
</dbReference>
<dbReference type="PRINTS" id="PR00011">
    <property type="entry name" value="EGFLAMININ"/>
</dbReference>
<evidence type="ECO:0000259" key="9">
    <source>
        <dbReference type="PROSITE" id="PS50027"/>
    </source>
</evidence>
<dbReference type="InterPro" id="IPR002049">
    <property type="entry name" value="LE_dom"/>
</dbReference>
<dbReference type="SMART" id="SM00643">
    <property type="entry name" value="C345C"/>
    <property type="match status" value="1"/>
</dbReference>
<accession>A0A674BZ31</accession>
<dbReference type="Gene3D" id="2.40.50.120">
    <property type="match status" value="1"/>
</dbReference>
<feature type="domain" description="Laminin N-terminal" evidence="11">
    <location>
        <begin position="33"/>
        <end position="310"/>
    </location>
</feature>
<dbReference type="SUPFAM" id="SSF50242">
    <property type="entry name" value="TIMP-like"/>
    <property type="match status" value="1"/>
</dbReference>
<dbReference type="SMART" id="SM00136">
    <property type="entry name" value="LamNT"/>
    <property type="match status" value="1"/>
</dbReference>
<dbReference type="InParanoid" id="A0A674BZ31"/>
<evidence type="ECO:0000256" key="4">
    <source>
        <dbReference type="ARBA" id="ARBA00023157"/>
    </source>
</evidence>
<comment type="subcellular location">
    <subcellularLocation>
        <location evidence="1">Secreted</location>
    </subcellularLocation>
</comment>
<feature type="signal peptide" evidence="8">
    <location>
        <begin position="1"/>
        <end position="29"/>
    </location>
</feature>
<keyword evidence="3 8" id="KW-0732">Signal</keyword>
<dbReference type="GO" id="GO:0043256">
    <property type="term" value="C:laminin complex"/>
    <property type="evidence" value="ECO:0007669"/>
    <property type="project" value="TreeGrafter"/>
</dbReference>
<feature type="chain" id="PRO_5025401158" evidence="8">
    <location>
        <begin position="30"/>
        <end position="689"/>
    </location>
</feature>
<evidence type="ECO:0000256" key="6">
    <source>
        <dbReference type="ARBA" id="ARBA00023292"/>
    </source>
</evidence>
<proteinExistence type="predicted"/>
<feature type="disulfide bond" evidence="7">
    <location>
        <begin position="407"/>
        <end position="416"/>
    </location>
</feature>
<dbReference type="InterPro" id="IPR008993">
    <property type="entry name" value="TIMP-like_OB-fold"/>
</dbReference>
<dbReference type="CDD" id="cd00055">
    <property type="entry name" value="EGF_Lam"/>
    <property type="match status" value="3"/>
</dbReference>
<feature type="domain" description="Laminin EGF-like" evidence="9">
    <location>
        <begin position="440"/>
        <end position="494"/>
    </location>
</feature>
<dbReference type="GO" id="GO:0034446">
    <property type="term" value="P:substrate adhesion-dependent cell spreading"/>
    <property type="evidence" value="ECO:0007669"/>
    <property type="project" value="TreeGrafter"/>
</dbReference>
<dbReference type="GO" id="GO:0009888">
    <property type="term" value="P:tissue development"/>
    <property type="evidence" value="ECO:0007669"/>
    <property type="project" value="TreeGrafter"/>
</dbReference>
<evidence type="ECO:0000256" key="5">
    <source>
        <dbReference type="ARBA" id="ARBA00023180"/>
    </source>
</evidence>
<dbReference type="PANTHER" id="PTHR10574:SF419">
    <property type="entry name" value="LAMININ SUBUNIT ALPHA-3-RELATED"/>
    <property type="match status" value="1"/>
</dbReference>
<dbReference type="Gene3D" id="2.170.300.10">
    <property type="entry name" value="Tie2 ligand-binding domain superfamily"/>
    <property type="match status" value="1"/>
</dbReference>
<dbReference type="InterPro" id="IPR001134">
    <property type="entry name" value="Netrin_domain"/>
</dbReference>
<dbReference type="Ensembl" id="ENSSTUT00000081671.1">
    <property type="protein sequence ID" value="ENSSTUP00000076715.1"/>
    <property type="gene ID" value="ENSSTUG00000033807.1"/>
</dbReference>
<dbReference type="PROSITE" id="PS51117">
    <property type="entry name" value="LAMININ_NTER"/>
    <property type="match status" value="1"/>
</dbReference>
<dbReference type="PROSITE" id="PS50027">
    <property type="entry name" value="EGF_LAM_2"/>
    <property type="match status" value="2"/>
</dbReference>
<dbReference type="GO" id="GO:0005576">
    <property type="term" value="C:extracellular region"/>
    <property type="evidence" value="ECO:0007669"/>
    <property type="project" value="UniProtKB-SubCell"/>
</dbReference>
<evidence type="ECO:0000256" key="3">
    <source>
        <dbReference type="ARBA" id="ARBA00022729"/>
    </source>
</evidence>
<evidence type="ECO:0000259" key="11">
    <source>
        <dbReference type="PROSITE" id="PS51117"/>
    </source>
</evidence>
<feature type="disulfide bond" evidence="7">
    <location>
        <begin position="468"/>
        <end position="477"/>
    </location>
</feature>
<reference evidence="12" key="1">
    <citation type="submission" date="2025-08" db="UniProtKB">
        <authorList>
            <consortium name="Ensembl"/>
        </authorList>
    </citation>
    <scope>IDENTIFICATION</scope>
</reference>
<dbReference type="PROSITE" id="PS01248">
    <property type="entry name" value="EGF_LAM_1"/>
    <property type="match status" value="1"/>
</dbReference>
<dbReference type="Pfam" id="PF01759">
    <property type="entry name" value="NTR"/>
    <property type="match status" value="1"/>
</dbReference>
<dbReference type="Pfam" id="PF00055">
    <property type="entry name" value="Laminin_N"/>
    <property type="match status" value="1"/>
</dbReference>
<dbReference type="GO" id="GO:0016477">
    <property type="term" value="P:cell migration"/>
    <property type="evidence" value="ECO:0007669"/>
    <property type="project" value="TreeGrafter"/>
</dbReference>
<dbReference type="OMA" id="SEDEWKW"/>
<keyword evidence="2" id="KW-0964">Secreted</keyword>
<keyword evidence="6 7" id="KW-0424">Laminin EGF-like domain</keyword>
<evidence type="ECO:0000259" key="10">
    <source>
        <dbReference type="PROSITE" id="PS50189"/>
    </source>
</evidence>
<evidence type="ECO:0000256" key="1">
    <source>
        <dbReference type="ARBA" id="ARBA00004613"/>
    </source>
</evidence>
<dbReference type="GO" id="GO:0007411">
    <property type="term" value="P:axon guidance"/>
    <property type="evidence" value="ECO:0007669"/>
    <property type="project" value="TreeGrafter"/>
</dbReference>
<feature type="domain" description="NTR" evidence="10">
    <location>
        <begin position="556"/>
        <end position="677"/>
    </location>
</feature>
<evidence type="ECO:0000256" key="2">
    <source>
        <dbReference type="ARBA" id="ARBA00022525"/>
    </source>
</evidence>
<gene>
    <name evidence="12" type="primary">LOC115207627</name>
</gene>
<keyword evidence="4 7" id="KW-1015">Disulfide bond</keyword>
<organism evidence="12 13">
    <name type="scientific">Salmo trutta</name>
    <name type="common">Brown trout</name>
    <dbReference type="NCBI Taxonomy" id="8032"/>
    <lineage>
        <taxon>Eukaryota</taxon>
        <taxon>Metazoa</taxon>
        <taxon>Chordata</taxon>
        <taxon>Craniata</taxon>
        <taxon>Vertebrata</taxon>
        <taxon>Euteleostomi</taxon>
        <taxon>Actinopterygii</taxon>
        <taxon>Neopterygii</taxon>
        <taxon>Teleostei</taxon>
        <taxon>Protacanthopterygii</taxon>
        <taxon>Salmoniformes</taxon>
        <taxon>Salmonidae</taxon>
        <taxon>Salmoninae</taxon>
        <taxon>Salmo</taxon>
    </lineage>
</organism>
<evidence type="ECO:0000313" key="12">
    <source>
        <dbReference type="Ensembl" id="ENSSTUP00000076715.1"/>
    </source>
</evidence>
<dbReference type="GO" id="GO:0009887">
    <property type="term" value="P:animal organ morphogenesis"/>
    <property type="evidence" value="ECO:0007669"/>
    <property type="project" value="TreeGrafter"/>
</dbReference>
<reference evidence="12" key="2">
    <citation type="submission" date="2025-09" db="UniProtKB">
        <authorList>
            <consortium name="Ensembl"/>
        </authorList>
    </citation>
    <scope>IDENTIFICATION</scope>
</reference>
<dbReference type="Gene3D" id="2.10.25.10">
    <property type="entry name" value="Laminin"/>
    <property type="match status" value="1"/>
</dbReference>
<evidence type="ECO:0000313" key="13">
    <source>
        <dbReference type="Proteomes" id="UP000472277"/>
    </source>
</evidence>
<comment type="caution">
    <text evidence="7">Lacks conserved residue(s) required for the propagation of feature annotation.</text>
</comment>
<protein>
    <submittedName>
        <fullName evidence="12">Si:dkey-202e22.2</fullName>
    </submittedName>
</protein>
<evidence type="ECO:0000256" key="8">
    <source>
        <dbReference type="SAM" id="SignalP"/>
    </source>
</evidence>
<dbReference type="FunFam" id="2.10.25.10:FF:000074">
    <property type="entry name" value="Laminin subunit alpha"/>
    <property type="match status" value="1"/>
</dbReference>
<dbReference type="InterPro" id="IPR008211">
    <property type="entry name" value="Laminin_N"/>
</dbReference>
<dbReference type="SUPFAM" id="SSF57196">
    <property type="entry name" value="EGF/Laminin"/>
    <property type="match status" value="3"/>
</dbReference>
<dbReference type="PANTHER" id="PTHR10574">
    <property type="entry name" value="NETRIN/LAMININ-RELATED"/>
    <property type="match status" value="1"/>
</dbReference>
<dbReference type="SMART" id="SM00180">
    <property type="entry name" value="EGF_Lam"/>
    <property type="match status" value="3"/>
</dbReference>
<dbReference type="GeneTree" id="ENSGT00940000166464"/>
<dbReference type="Proteomes" id="UP000472277">
    <property type="component" value="Chromosome 14"/>
</dbReference>
<dbReference type="Gene3D" id="2.60.120.260">
    <property type="entry name" value="Galactose-binding domain-like"/>
    <property type="match status" value="1"/>
</dbReference>
<dbReference type="InterPro" id="IPR018933">
    <property type="entry name" value="Netrin_module_non-TIMP"/>
</dbReference>
<keyword evidence="13" id="KW-1185">Reference proteome</keyword>